<comment type="caution">
    <text evidence="2">The sequence shown here is derived from an EMBL/GenBank/DDBJ whole genome shotgun (WGS) entry which is preliminary data.</text>
</comment>
<evidence type="ECO:0000313" key="2">
    <source>
        <dbReference type="EMBL" id="MET6997874.1"/>
    </source>
</evidence>
<evidence type="ECO:0000313" key="3">
    <source>
        <dbReference type="Proteomes" id="UP001549749"/>
    </source>
</evidence>
<accession>A0ABV2T4B8</accession>
<name>A0ABV2T4B8_9BACT</name>
<dbReference type="InterPro" id="IPR041657">
    <property type="entry name" value="HTH_17"/>
</dbReference>
<proteinExistence type="predicted"/>
<dbReference type="SUPFAM" id="SSF46955">
    <property type="entry name" value="Putative DNA-binding domain"/>
    <property type="match status" value="1"/>
</dbReference>
<gene>
    <name evidence="2" type="ORF">ABR189_10860</name>
</gene>
<keyword evidence="3" id="KW-1185">Reference proteome</keyword>
<dbReference type="RefSeq" id="WP_354660509.1">
    <property type="nucleotide sequence ID" value="NZ_JBEXAC010000001.1"/>
</dbReference>
<dbReference type="PANTHER" id="PTHR34585:SF22">
    <property type="entry name" value="HELIX-TURN-HELIX DOMAIN-CONTAINING PROTEIN"/>
    <property type="match status" value="1"/>
</dbReference>
<dbReference type="Pfam" id="PF12728">
    <property type="entry name" value="HTH_17"/>
    <property type="match status" value="1"/>
</dbReference>
<dbReference type="Proteomes" id="UP001549749">
    <property type="component" value="Unassembled WGS sequence"/>
</dbReference>
<dbReference type="PANTHER" id="PTHR34585">
    <property type="match status" value="1"/>
</dbReference>
<sequence>MGVVEIVTKDDLANFKKELLQEIEAMLSRHTPEEPKRWLKTYEVKKMLGLSAGTLQTMRNNGTLKFSMIGNLAYYDYSDIAELMEKRRISKGRL</sequence>
<reference evidence="2 3" key="1">
    <citation type="submission" date="2024-06" db="EMBL/GenBank/DDBJ databases">
        <title>Chitinophaga defluvii sp. nov., isolated from municipal sewage.</title>
        <authorList>
            <person name="Zhang L."/>
        </authorList>
    </citation>
    <scope>NUCLEOTIDE SEQUENCE [LARGE SCALE GENOMIC DNA]</scope>
    <source>
        <strain evidence="2 3">H8</strain>
    </source>
</reference>
<dbReference type="InterPro" id="IPR009061">
    <property type="entry name" value="DNA-bd_dom_put_sf"/>
</dbReference>
<dbReference type="EMBL" id="JBEXAC010000001">
    <property type="protein sequence ID" value="MET6997874.1"/>
    <property type="molecule type" value="Genomic_DNA"/>
</dbReference>
<protein>
    <submittedName>
        <fullName evidence="2">Helix-turn-helix domain-containing protein</fullName>
    </submittedName>
</protein>
<feature type="domain" description="Helix-turn-helix" evidence="1">
    <location>
        <begin position="38"/>
        <end position="88"/>
    </location>
</feature>
<evidence type="ECO:0000259" key="1">
    <source>
        <dbReference type="Pfam" id="PF12728"/>
    </source>
</evidence>
<organism evidence="2 3">
    <name type="scientific">Chitinophaga defluvii</name>
    <dbReference type="NCBI Taxonomy" id="3163343"/>
    <lineage>
        <taxon>Bacteria</taxon>
        <taxon>Pseudomonadati</taxon>
        <taxon>Bacteroidota</taxon>
        <taxon>Chitinophagia</taxon>
        <taxon>Chitinophagales</taxon>
        <taxon>Chitinophagaceae</taxon>
        <taxon>Chitinophaga</taxon>
    </lineage>
</organism>